<dbReference type="InterPro" id="IPR050272">
    <property type="entry name" value="Isochorismatase-like_hydrls"/>
</dbReference>
<comment type="caution">
    <text evidence="4">The sequence shown here is derived from an EMBL/GenBank/DDBJ whole genome shotgun (WGS) entry which is preliminary data.</text>
</comment>
<proteinExistence type="inferred from homology"/>
<comment type="similarity">
    <text evidence="1">Belongs to the isochorismatase family.</text>
</comment>
<dbReference type="InterPro" id="IPR000868">
    <property type="entry name" value="Isochorismatase-like_dom"/>
</dbReference>
<dbReference type="EMBL" id="MSZU01000093">
    <property type="protein sequence ID" value="OMP84446.1"/>
    <property type="molecule type" value="Genomic_DNA"/>
</dbReference>
<gene>
    <name evidence="4" type="ORF">BK809_0000229</name>
</gene>
<evidence type="ECO:0000313" key="5">
    <source>
        <dbReference type="Proteomes" id="UP000190776"/>
    </source>
</evidence>
<dbReference type="Proteomes" id="UP000190776">
    <property type="component" value="Unassembled WGS sequence"/>
</dbReference>
<name>A0A1S8BAM1_9PEZI</name>
<accession>A0A1S8BAM1</accession>
<protein>
    <submittedName>
        <fullName evidence="4">Putative isochorismatase family protein yddQ</fullName>
    </submittedName>
</protein>
<evidence type="ECO:0000256" key="2">
    <source>
        <dbReference type="ARBA" id="ARBA00022801"/>
    </source>
</evidence>
<feature type="domain" description="Isochorismatase-like" evidence="3">
    <location>
        <begin position="13"/>
        <end position="200"/>
    </location>
</feature>
<dbReference type="PANTHER" id="PTHR43540">
    <property type="entry name" value="PEROXYUREIDOACRYLATE/UREIDOACRYLATE AMIDOHYDROLASE-RELATED"/>
    <property type="match status" value="1"/>
</dbReference>
<dbReference type="SUPFAM" id="SSF52499">
    <property type="entry name" value="Isochorismatase-like hydrolases"/>
    <property type="match status" value="1"/>
</dbReference>
<dbReference type="CDD" id="cd00431">
    <property type="entry name" value="cysteine_hydrolases"/>
    <property type="match status" value="1"/>
</dbReference>
<evidence type="ECO:0000259" key="3">
    <source>
        <dbReference type="Pfam" id="PF00857"/>
    </source>
</evidence>
<keyword evidence="2" id="KW-0378">Hydrolase</keyword>
<organism evidence="4 5">
    <name type="scientific">Diplodia seriata</name>
    <dbReference type="NCBI Taxonomy" id="420778"/>
    <lineage>
        <taxon>Eukaryota</taxon>
        <taxon>Fungi</taxon>
        <taxon>Dikarya</taxon>
        <taxon>Ascomycota</taxon>
        <taxon>Pezizomycotina</taxon>
        <taxon>Dothideomycetes</taxon>
        <taxon>Dothideomycetes incertae sedis</taxon>
        <taxon>Botryosphaeriales</taxon>
        <taxon>Botryosphaeriaceae</taxon>
        <taxon>Diplodia</taxon>
    </lineage>
</organism>
<dbReference type="InterPro" id="IPR036380">
    <property type="entry name" value="Isochorismatase-like_sf"/>
</dbReference>
<dbReference type="AlphaFoldDB" id="A0A1S8BAM1"/>
<dbReference type="Gene3D" id="3.40.50.850">
    <property type="entry name" value="Isochorismatase-like"/>
    <property type="match status" value="1"/>
</dbReference>
<evidence type="ECO:0000313" key="4">
    <source>
        <dbReference type="EMBL" id="OMP84446.1"/>
    </source>
</evidence>
<reference evidence="4 5" key="1">
    <citation type="submission" date="2017-01" db="EMBL/GenBank/DDBJ databases">
        <title>Draft genome sequence of Diplodia seriata F98.1, a fungal species involved in grapevine trunk diseases.</title>
        <authorList>
            <person name="Robert-Siegwald G."/>
            <person name="Vallet J."/>
            <person name="Abou-Mansour E."/>
            <person name="Xu J."/>
            <person name="Rey P."/>
            <person name="Bertsch C."/>
            <person name="Rego C."/>
            <person name="Larignon P."/>
            <person name="Fontaine F."/>
            <person name="Lebrun M.-H."/>
        </authorList>
    </citation>
    <scope>NUCLEOTIDE SEQUENCE [LARGE SCALE GENOMIC DNA]</scope>
    <source>
        <strain evidence="4 5">F98.1</strain>
    </source>
</reference>
<dbReference type="OrthoDB" id="167809at2759"/>
<sequence length="210" mass="22878">MSPTSLPHHPHHTALLVIDVQNFFTPMTKQALPQITTLIHHFRAQALPVIFTQHGHPASDLAGPPYANQLVRKWGAAGSIARGSAAWELQTPIQALLEDLQRDEREGRRERGWGVVVVQKNTYDAFVGTDLEERLEGLGVARVVVCGVMTDCCVDTTARAAFDRGWETWVVEDACGSANARQHEAGLRGFAFAFGDVVGTGDVLAEVKGE</sequence>
<dbReference type="GO" id="GO:0016787">
    <property type="term" value="F:hydrolase activity"/>
    <property type="evidence" value="ECO:0007669"/>
    <property type="project" value="UniProtKB-KW"/>
</dbReference>
<dbReference type="Pfam" id="PF00857">
    <property type="entry name" value="Isochorismatase"/>
    <property type="match status" value="1"/>
</dbReference>
<evidence type="ECO:0000256" key="1">
    <source>
        <dbReference type="ARBA" id="ARBA00006336"/>
    </source>
</evidence>